<feature type="region of interest" description="Disordered" evidence="1">
    <location>
        <begin position="25"/>
        <end position="57"/>
    </location>
</feature>
<protein>
    <submittedName>
        <fullName evidence="2">Uncharacterized protein</fullName>
    </submittedName>
</protein>
<feature type="compositionally biased region" description="Polar residues" evidence="1">
    <location>
        <begin position="164"/>
        <end position="175"/>
    </location>
</feature>
<feature type="compositionally biased region" description="Basic and acidic residues" evidence="1">
    <location>
        <begin position="323"/>
        <end position="336"/>
    </location>
</feature>
<sequence>MHSRQRRTVPVNAAGVQAGLPVLLQNPNRHKRGGYRPGTIDGPSPTPSPLSAVSGNRDRGVISTSGNTTPHRGSRCCRESSVCFTDAPIDYVDYGDSLQVPLVTVTAAAAPQPSILRKSSSFPRALPPLFDFEYESPHTLQRSLAEAQTNGAVCSASFNGAENSAKGSKQASCPTHRSHFPSAAPVSQHFSLSLSSARHPLRKNSDPSLGFLMDRDMGNTATVSWAVHQLPLPESKQARHLPSEASQAAADSVPPTPSRSPSSAFGTPPIKVATPDEPYGALYTFHRGITPEVEVHADRAERTASPANGNDAAASTSQRVLKQHTDPPRTMRERSARMPCAPHTLLLVDEEDGVGKITSDLAQGTYTFYCAPPLNRLAPMHRADAAEDDVCDVNRLLIQGEVAVREPSRQEEQMIGIDFCMDSCLFARQTSSTESEARSSSPGVNGEQAKRNAPSGTREECMGSSDLLKSQTPSIEGKVTPRPPQRPAATRGTPEDMSPTPTDAADADYDYVSPSTPTAVSVFSVSPPLCVEGLSRASLLGGEHAAAHALPPREVCNSVGMWGRHAMLTLLRRFAYTSQLKPMPSVAAGESSVGYKIASDKYAETMVRESPRSTVAPTSLTAAPPKREPCSNMADLRSISMSNFEEDAKVTIEAVNSLESVTPISSEARLSSPQFLSDLEARHQSRWTSIRERLKRPLIPVSPVREERRLPSLLQRYRATIEAKVRHFAQSRSSSNSSATLDPLRMRRRPKKVVK</sequence>
<feature type="region of interest" description="Disordered" evidence="1">
    <location>
        <begin position="237"/>
        <end position="273"/>
    </location>
</feature>
<evidence type="ECO:0000256" key="1">
    <source>
        <dbReference type="SAM" id="MobiDB-lite"/>
    </source>
</evidence>
<feature type="region of interest" description="Disordered" evidence="1">
    <location>
        <begin position="164"/>
        <end position="183"/>
    </location>
</feature>
<dbReference type="RefSeq" id="XP_067060883.1">
    <property type="nucleotide sequence ID" value="XM_067205331.1"/>
</dbReference>
<feature type="region of interest" description="Disordered" evidence="1">
    <location>
        <begin position="298"/>
        <end position="336"/>
    </location>
</feature>
<feature type="compositionally biased region" description="Polar residues" evidence="1">
    <location>
        <begin position="305"/>
        <end position="320"/>
    </location>
</feature>
<evidence type="ECO:0000313" key="2">
    <source>
        <dbReference type="EMBL" id="KAG5471766.1"/>
    </source>
</evidence>
<feature type="compositionally biased region" description="Low complexity" evidence="1">
    <location>
        <begin position="431"/>
        <end position="441"/>
    </location>
</feature>
<accession>A0A836GBC2</accession>
<gene>
    <name evidence="2" type="ORF">LSCM4_03319</name>
</gene>
<feature type="region of interest" description="Disordered" evidence="1">
    <location>
        <begin position="728"/>
        <end position="755"/>
    </location>
</feature>
<name>A0A836GBC2_9TRYP</name>
<comment type="caution">
    <text evidence="2">The sequence shown here is derived from an EMBL/GenBank/DDBJ whole genome shotgun (WGS) entry which is preliminary data.</text>
</comment>
<proteinExistence type="predicted"/>
<evidence type="ECO:0000313" key="3">
    <source>
        <dbReference type="Proteomes" id="UP000674143"/>
    </source>
</evidence>
<feature type="region of interest" description="Disordered" evidence="1">
    <location>
        <begin position="431"/>
        <end position="509"/>
    </location>
</feature>
<dbReference type="GeneID" id="92359265"/>
<dbReference type="AlphaFoldDB" id="A0A836GBC2"/>
<dbReference type="EMBL" id="JAFHLR010000031">
    <property type="protein sequence ID" value="KAG5471766.1"/>
    <property type="molecule type" value="Genomic_DNA"/>
</dbReference>
<dbReference type="Proteomes" id="UP000674143">
    <property type="component" value="Chromosome 31"/>
</dbReference>
<feature type="region of interest" description="Disordered" evidence="1">
    <location>
        <begin position="609"/>
        <end position="628"/>
    </location>
</feature>
<feature type="compositionally biased region" description="Polar residues" evidence="1">
    <location>
        <begin position="612"/>
        <end position="621"/>
    </location>
</feature>
<organism evidence="2 3">
    <name type="scientific">Leishmania orientalis</name>
    <dbReference type="NCBI Taxonomy" id="2249476"/>
    <lineage>
        <taxon>Eukaryota</taxon>
        <taxon>Discoba</taxon>
        <taxon>Euglenozoa</taxon>
        <taxon>Kinetoplastea</taxon>
        <taxon>Metakinetoplastina</taxon>
        <taxon>Trypanosomatida</taxon>
        <taxon>Trypanosomatidae</taxon>
        <taxon>Leishmaniinae</taxon>
        <taxon>Leishmania</taxon>
    </lineage>
</organism>
<keyword evidence="3" id="KW-1185">Reference proteome</keyword>
<dbReference type="KEGG" id="loi:92359265"/>
<reference evidence="2 3" key="1">
    <citation type="submission" date="2021-02" db="EMBL/GenBank/DDBJ databases">
        <title>Leishmania (Mundinia) orientalis Genome sequencing and assembly.</title>
        <authorList>
            <person name="Almutairi H."/>
            <person name="Gatherer D."/>
        </authorList>
    </citation>
    <scope>NUCLEOTIDE SEQUENCE [LARGE SCALE GENOMIC DNA]</scope>
    <source>
        <strain evidence="2">LSCM4</strain>
    </source>
</reference>
<feature type="compositionally biased region" description="Basic residues" evidence="1">
    <location>
        <begin position="746"/>
        <end position="755"/>
    </location>
</feature>